<evidence type="ECO:0000313" key="2">
    <source>
        <dbReference type="Proteomes" id="UP001187192"/>
    </source>
</evidence>
<dbReference type="InterPro" id="IPR021109">
    <property type="entry name" value="Peptidase_aspartic_dom_sf"/>
</dbReference>
<dbReference type="Proteomes" id="UP001187192">
    <property type="component" value="Unassembled WGS sequence"/>
</dbReference>
<accession>A0AA87ZCM4</accession>
<protein>
    <submittedName>
        <fullName evidence="1">Uncharacterized protein</fullName>
    </submittedName>
</protein>
<keyword evidence="2" id="KW-1185">Reference proteome</keyword>
<dbReference type="EMBL" id="BTGU01007925">
    <property type="protein sequence ID" value="GMN22236.1"/>
    <property type="molecule type" value="Genomic_DNA"/>
</dbReference>
<name>A0AA87ZCM4_FICCA</name>
<gene>
    <name evidence="1" type="ORF">TIFTF001_050191</name>
</gene>
<sequence>MNAVNMAQKVPIIKMKVILSKYANPIRVAVFFDTGASYSIINPDILPPTYWKKKKQFFHATNGEVFCTDLISKPIRLEFFPEHFPGCLVY</sequence>
<comment type="caution">
    <text evidence="1">The sequence shown here is derived from an EMBL/GenBank/DDBJ whole genome shotgun (WGS) entry which is preliminary data.</text>
</comment>
<proteinExistence type="predicted"/>
<dbReference type="SUPFAM" id="SSF50630">
    <property type="entry name" value="Acid proteases"/>
    <property type="match status" value="1"/>
</dbReference>
<reference evidence="1" key="1">
    <citation type="submission" date="2023-07" db="EMBL/GenBank/DDBJ databases">
        <title>draft genome sequence of fig (Ficus carica).</title>
        <authorList>
            <person name="Takahashi T."/>
            <person name="Nishimura K."/>
        </authorList>
    </citation>
    <scope>NUCLEOTIDE SEQUENCE</scope>
</reference>
<evidence type="ECO:0000313" key="1">
    <source>
        <dbReference type="EMBL" id="GMN22236.1"/>
    </source>
</evidence>
<dbReference type="AlphaFoldDB" id="A0AA87ZCM4"/>
<organism evidence="1 2">
    <name type="scientific">Ficus carica</name>
    <name type="common">Common fig</name>
    <dbReference type="NCBI Taxonomy" id="3494"/>
    <lineage>
        <taxon>Eukaryota</taxon>
        <taxon>Viridiplantae</taxon>
        <taxon>Streptophyta</taxon>
        <taxon>Embryophyta</taxon>
        <taxon>Tracheophyta</taxon>
        <taxon>Spermatophyta</taxon>
        <taxon>Magnoliopsida</taxon>
        <taxon>eudicotyledons</taxon>
        <taxon>Gunneridae</taxon>
        <taxon>Pentapetalae</taxon>
        <taxon>rosids</taxon>
        <taxon>fabids</taxon>
        <taxon>Rosales</taxon>
        <taxon>Moraceae</taxon>
        <taxon>Ficeae</taxon>
        <taxon>Ficus</taxon>
    </lineage>
</organism>